<evidence type="ECO:0000313" key="8">
    <source>
        <dbReference type="Proteomes" id="UP000239480"/>
    </source>
</evidence>
<dbReference type="GO" id="GO:0015171">
    <property type="term" value="F:amino acid transmembrane transporter activity"/>
    <property type="evidence" value="ECO:0007669"/>
    <property type="project" value="TreeGrafter"/>
</dbReference>
<dbReference type="Proteomes" id="UP000239480">
    <property type="component" value="Unassembled WGS sequence"/>
</dbReference>
<evidence type="ECO:0000313" key="7">
    <source>
        <dbReference type="EMBL" id="PRY20280.1"/>
    </source>
</evidence>
<dbReference type="PANTHER" id="PTHR30086">
    <property type="entry name" value="ARGININE EXPORTER PROTEIN ARGO"/>
    <property type="match status" value="1"/>
</dbReference>
<proteinExistence type="predicted"/>
<evidence type="ECO:0000256" key="6">
    <source>
        <dbReference type="SAM" id="Phobius"/>
    </source>
</evidence>
<comment type="caution">
    <text evidence="7">The sequence shown here is derived from an EMBL/GenBank/DDBJ whole genome shotgun (WGS) entry which is preliminary data.</text>
</comment>
<name>A0A2T0RGQ0_9RHOB</name>
<evidence type="ECO:0000256" key="5">
    <source>
        <dbReference type="ARBA" id="ARBA00023136"/>
    </source>
</evidence>
<organism evidence="7 8">
    <name type="scientific">Aliiruegeria haliotis</name>
    <dbReference type="NCBI Taxonomy" id="1280846"/>
    <lineage>
        <taxon>Bacteria</taxon>
        <taxon>Pseudomonadati</taxon>
        <taxon>Pseudomonadota</taxon>
        <taxon>Alphaproteobacteria</taxon>
        <taxon>Rhodobacterales</taxon>
        <taxon>Roseobacteraceae</taxon>
        <taxon>Aliiruegeria</taxon>
    </lineage>
</organism>
<evidence type="ECO:0000256" key="3">
    <source>
        <dbReference type="ARBA" id="ARBA00022692"/>
    </source>
</evidence>
<feature type="transmembrane region" description="Helical" evidence="6">
    <location>
        <begin position="6"/>
        <end position="29"/>
    </location>
</feature>
<comment type="subcellular location">
    <subcellularLocation>
        <location evidence="1">Cell membrane</location>
        <topology evidence="1">Multi-pass membrane protein</topology>
    </subcellularLocation>
</comment>
<dbReference type="PIRSF" id="PIRSF006324">
    <property type="entry name" value="LeuE"/>
    <property type="match status" value="1"/>
</dbReference>
<keyword evidence="4 6" id="KW-1133">Transmembrane helix</keyword>
<reference evidence="7 8" key="1">
    <citation type="submission" date="2018-03" db="EMBL/GenBank/DDBJ databases">
        <title>Genomic Encyclopedia of Archaeal and Bacterial Type Strains, Phase II (KMG-II): from individual species to whole genera.</title>
        <authorList>
            <person name="Goeker M."/>
        </authorList>
    </citation>
    <scope>NUCLEOTIDE SEQUENCE [LARGE SCALE GENOMIC DNA]</scope>
    <source>
        <strain evidence="7 8">DSM 29328</strain>
    </source>
</reference>
<evidence type="ECO:0000256" key="1">
    <source>
        <dbReference type="ARBA" id="ARBA00004651"/>
    </source>
</evidence>
<dbReference type="OrthoDB" id="9804822at2"/>
<feature type="transmembrane region" description="Helical" evidence="6">
    <location>
        <begin position="72"/>
        <end position="92"/>
    </location>
</feature>
<feature type="transmembrane region" description="Helical" evidence="6">
    <location>
        <begin position="112"/>
        <end position="134"/>
    </location>
</feature>
<feature type="transmembrane region" description="Helical" evidence="6">
    <location>
        <begin position="41"/>
        <end position="66"/>
    </location>
</feature>
<dbReference type="GO" id="GO:0005886">
    <property type="term" value="C:plasma membrane"/>
    <property type="evidence" value="ECO:0007669"/>
    <property type="project" value="UniProtKB-SubCell"/>
</dbReference>
<keyword evidence="3 6" id="KW-0812">Transmembrane</keyword>
<dbReference type="PANTHER" id="PTHR30086:SF20">
    <property type="entry name" value="ARGININE EXPORTER PROTEIN ARGO-RELATED"/>
    <property type="match status" value="1"/>
</dbReference>
<dbReference type="EMBL" id="PVTD01000014">
    <property type="protein sequence ID" value="PRY20280.1"/>
    <property type="molecule type" value="Genomic_DNA"/>
</dbReference>
<protein>
    <submittedName>
        <fullName evidence="7">Threonine/homoserine/homoserine lactone efflux protein</fullName>
    </submittedName>
</protein>
<dbReference type="RefSeq" id="WP_106207962.1">
    <property type="nucleotide sequence ID" value="NZ_PVTD01000014.1"/>
</dbReference>
<sequence length="208" mass="21391">MIPSDILMAFAATTALLAMAPGPDNIFVLTQSALHGRRAGLAVTMGLCTGVLVHTLLVAFGVAAVLQASPAAFTALKTAGVAYLLYLAWGAFRAGSAILSAQGNGRVSPAKLYLLGVVMNLTNPKVAIFFLAFLPQFVDPAAGNVVKQLGLLGVVFVCMTLLVFGAVALTAGSLGSFLRRSVMAQTVLNRVAGTVFLALALSLALAER</sequence>
<evidence type="ECO:0000256" key="2">
    <source>
        <dbReference type="ARBA" id="ARBA00022475"/>
    </source>
</evidence>
<gene>
    <name evidence="7" type="ORF">CLV78_11465</name>
</gene>
<dbReference type="AlphaFoldDB" id="A0A2T0RGQ0"/>
<feature type="transmembrane region" description="Helical" evidence="6">
    <location>
        <begin position="154"/>
        <end position="175"/>
    </location>
</feature>
<keyword evidence="5 6" id="KW-0472">Membrane</keyword>
<keyword evidence="8" id="KW-1185">Reference proteome</keyword>
<evidence type="ECO:0000256" key="4">
    <source>
        <dbReference type="ARBA" id="ARBA00022989"/>
    </source>
</evidence>
<accession>A0A2T0RGQ0</accession>
<keyword evidence="2" id="KW-1003">Cell membrane</keyword>
<dbReference type="Pfam" id="PF01810">
    <property type="entry name" value="LysE"/>
    <property type="match status" value="1"/>
</dbReference>
<feature type="transmembrane region" description="Helical" evidence="6">
    <location>
        <begin position="187"/>
        <end position="206"/>
    </location>
</feature>
<dbReference type="InterPro" id="IPR001123">
    <property type="entry name" value="LeuE-type"/>
</dbReference>